<feature type="transmembrane region" description="Helical" evidence="9">
    <location>
        <begin position="48"/>
        <end position="69"/>
    </location>
</feature>
<keyword evidence="7 9" id="KW-0472">Membrane</keyword>
<evidence type="ECO:0000256" key="8">
    <source>
        <dbReference type="ARBA" id="ARBA00023303"/>
    </source>
</evidence>
<evidence type="ECO:0000256" key="1">
    <source>
        <dbReference type="ARBA" id="ARBA00004141"/>
    </source>
</evidence>
<organism evidence="10 12">
    <name type="scientific">Carassius auratus</name>
    <name type="common">Goldfish</name>
    <dbReference type="NCBI Taxonomy" id="7957"/>
    <lineage>
        <taxon>Eukaryota</taxon>
        <taxon>Metazoa</taxon>
        <taxon>Chordata</taxon>
        <taxon>Craniata</taxon>
        <taxon>Vertebrata</taxon>
        <taxon>Euteleostomi</taxon>
        <taxon>Actinopterygii</taxon>
        <taxon>Neopterygii</taxon>
        <taxon>Teleostei</taxon>
        <taxon>Ostariophysi</taxon>
        <taxon>Cypriniformes</taxon>
        <taxon>Cyprinidae</taxon>
        <taxon>Cyprininae</taxon>
        <taxon>Carassius</taxon>
    </lineage>
</organism>
<evidence type="ECO:0000256" key="2">
    <source>
        <dbReference type="ARBA" id="ARBA00008497"/>
    </source>
</evidence>
<dbReference type="Proteomes" id="UP000515129">
    <property type="component" value="Unplaced"/>
</dbReference>
<comment type="similarity">
    <text evidence="2">Belongs to the CALHM family.</text>
</comment>
<dbReference type="OrthoDB" id="5962981at2759"/>
<feature type="transmembrane region" description="Helical" evidence="9">
    <location>
        <begin position="90"/>
        <end position="116"/>
    </location>
</feature>
<evidence type="ECO:0000256" key="6">
    <source>
        <dbReference type="ARBA" id="ARBA00023065"/>
    </source>
</evidence>
<evidence type="ECO:0000313" key="11">
    <source>
        <dbReference type="RefSeq" id="XP_026107925.1"/>
    </source>
</evidence>
<comment type="subcellular location">
    <subcellularLocation>
        <location evidence="1">Membrane</location>
        <topology evidence="1">Multi-pass membrane protein</topology>
    </subcellularLocation>
</comment>
<dbReference type="KEGG" id="caua:113099639"/>
<evidence type="ECO:0000256" key="7">
    <source>
        <dbReference type="ARBA" id="ARBA00023136"/>
    </source>
</evidence>
<evidence type="ECO:0000256" key="3">
    <source>
        <dbReference type="ARBA" id="ARBA00022448"/>
    </source>
</evidence>
<dbReference type="GO" id="GO:1904669">
    <property type="term" value="P:ATP export"/>
    <property type="evidence" value="ECO:0007669"/>
    <property type="project" value="UniProtKB-ARBA"/>
</dbReference>
<reference evidence="11 12" key="1">
    <citation type="submission" date="2025-04" db="UniProtKB">
        <authorList>
            <consortium name="RefSeq"/>
        </authorList>
    </citation>
    <scope>IDENTIFICATION</scope>
    <source>
        <strain evidence="11 12">Wakin</strain>
        <tissue evidence="11 12">Muscle</tissue>
    </source>
</reference>
<dbReference type="GO" id="GO:0005886">
    <property type="term" value="C:plasma membrane"/>
    <property type="evidence" value="ECO:0007669"/>
    <property type="project" value="TreeGrafter"/>
</dbReference>
<keyword evidence="6" id="KW-0406">Ion transport</keyword>
<dbReference type="RefSeq" id="XP_026120304.1">
    <property type="nucleotide sequence ID" value="XM_026264519.1"/>
</dbReference>
<dbReference type="GO" id="GO:0005261">
    <property type="term" value="F:monoatomic cation channel activity"/>
    <property type="evidence" value="ECO:0007669"/>
    <property type="project" value="TreeGrafter"/>
</dbReference>
<dbReference type="PANTHER" id="PTHR32261:SF4">
    <property type="entry name" value="CALCIUM HOMEOSTASIS MODULATOR PROTEIN 6"/>
    <property type="match status" value="1"/>
</dbReference>
<accession>A0A6P6PHW4</accession>
<name>A0A6P6PHW4_CARAU</name>
<gene>
    <name evidence="12" type="primary">LOC113099639</name>
    <name evidence="11" type="synonym">LOC113079911</name>
</gene>
<keyword evidence="8" id="KW-0407">Ion channel</keyword>
<evidence type="ECO:0000313" key="10">
    <source>
        <dbReference type="Proteomes" id="UP000515129"/>
    </source>
</evidence>
<evidence type="ECO:0000313" key="12">
    <source>
        <dbReference type="RefSeq" id="XP_026120304.1"/>
    </source>
</evidence>
<protein>
    <submittedName>
        <fullName evidence="11 12">Calcium homeostasis modulator protein 6-like</fullName>
    </submittedName>
</protein>
<evidence type="ECO:0000256" key="4">
    <source>
        <dbReference type="ARBA" id="ARBA00022692"/>
    </source>
</evidence>
<feature type="transmembrane region" description="Helical" evidence="9">
    <location>
        <begin position="181"/>
        <end position="204"/>
    </location>
</feature>
<evidence type="ECO:0000256" key="9">
    <source>
        <dbReference type="SAM" id="Phobius"/>
    </source>
</evidence>
<dbReference type="RefSeq" id="XP_026107925.1">
    <property type="nucleotide sequence ID" value="XM_026252140.1"/>
</dbReference>
<dbReference type="Pfam" id="PF14798">
    <property type="entry name" value="Ca_hom_mod"/>
    <property type="match status" value="1"/>
</dbReference>
<proteinExistence type="inferred from homology"/>
<sequence>MDQLKSLLSFTQKQQTNLGFGLIALITAGSEHIFSVFAFKCPCNDWNFVYGNVCLLVPALALLILSYMLSSKTWKLFTGLCLRKSKLCRLNYAMGFLCVFLQVTTTAIVAPLSWIAVALLRGVYFECSMTGANITLFRRQLCNEKYPHCRTELDKFPCDGTTIPQSERMAVLSIIRAESQVLGWILIGSVMTFAFLLTCTARCYSPISYMQLKFWRMYTNKESAILDSYTAEHAEKLAKRNITSFFDLTKPIPMKSPPRHAWEKISSFYKFRSMDEYYSILHKYVSTCEDLENPVVRVSVRSENDLSNPAALAFVDESKLVL</sequence>
<dbReference type="AlphaFoldDB" id="A0A6P6PHW4"/>
<evidence type="ECO:0000256" key="5">
    <source>
        <dbReference type="ARBA" id="ARBA00022989"/>
    </source>
</evidence>
<dbReference type="GeneID" id="113099639"/>
<dbReference type="GeneTree" id="ENSGT01030000234610"/>
<keyword evidence="4 9" id="KW-0812">Transmembrane</keyword>
<dbReference type="KEGG" id="caua:113079911"/>
<dbReference type="InterPro" id="IPR029569">
    <property type="entry name" value="CALHM"/>
</dbReference>
<dbReference type="PANTHER" id="PTHR32261">
    <property type="entry name" value="CALCIUM HOMEOSTASIS MODULATOR PROTEIN"/>
    <property type="match status" value="1"/>
</dbReference>
<keyword evidence="5 9" id="KW-1133">Transmembrane helix</keyword>
<keyword evidence="10" id="KW-1185">Reference proteome</keyword>
<keyword evidence="3" id="KW-0813">Transport</keyword>